<feature type="signal peptide" evidence="1">
    <location>
        <begin position="1"/>
        <end position="16"/>
    </location>
</feature>
<evidence type="ECO:0000256" key="1">
    <source>
        <dbReference type="SAM" id="SignalP"/>
    </source>
</evidence>
<dbReference type="OrthoDB" id="4203212at2759"/>
<feature type="domain" description="CMP/dCMP-type deaminase" evidence="2">
    <location>
        <begin position="34"/>
        <end position="176"/>
    </location>
</feature>
<comment type="caution">
    <text evidence="3">The sequence shown here is derived from an EMBL/GenBank/DDBJ whole genome shotgun (WGS) entry which is preliminary data.</text>
</comment>
<evidence type="ECO:0000313" key="3">
    <source>
        <dbReference type="EMBL" id="OAX83304.1"/>
    </source>
</evidence>
<proteinExistence type="predicted"/>
<gene>
    <name evidence="3" type="ORF">ACJ72_02337</name>
</gene>
<dbReference type="STRING" id="1658172.A0A1B7P2P8"/>
<organism evidence="3 4">
    <name type="scientific">Emergomyces africanus</name>
    <dbReference type="NCBI Taxonomy" id="1955775"/>
    <lineage>
        <taxon>Eukaryota</taxon>
        <taxon>Fungi</taxon>
        <taxon>Dikarya</taxon>
        <taxon>Ascomycota</taxon>
        <taxon>Pezizomycotina</taxon>
        <taxon>Eurotiomycetes</taxon>
        <taxon>Eurotiomycetidae</taxon>
        <taxon>Onygenales</taxon>
        <taxon>Ajellomycetaceae</taxon>
        <taxon>Emergomyces</taxon>
    </lineage>
</organism>
<evidence type="ECO:0000259" key="2">
    <source>
        <dbReference type="PROSITE" id="PS51747"/>
    </source>
</evidence>
<dbReference type="InterPro" id="IPR016193">
    <property type="entry name" value="Cytidine_deaminase-like"/>
</dbReference>
<dbReference type="PANTHER" id="PTHR11079:SF203">
    <property type="entry name" value="CMP_DCMP-TYPE DEAMINASE DOMAIN-CONTAINING PROTEIN"/>
    <property type="match status" value="1"/>
</dbReference>
<sequence length="254" mass="27894">MFLNFFLLILVSTAGGTQPFFPGSKSTVDGIPFTTRAYWIRRANQALSDLDSPCPIAAFGTVIVNHSTTMGALGDLICIGINENGKTGNPASHGEIAAITNCTNILTDKNGPFNLTPIQALQAFSDFTLYTNAESCPMCAAAIRWAGFKEYVYGTSIETLIRMGWDQIRISSREIFEHSHDLPSSSKLIADVLANETDPYFAWQFDSSASCPMGCDRPRSRKGCKQLESSPGLCHQQGLRWLCRVHYSIQSYLS</sequence>
<keyword evidence="4" id="KW-1185">Reference proteome</keyword>
<dbReference type="Proteomes" id="UP000091918">
    <property type="component" value="Unassembled WGS sequence"/>
</dbReference>
<dbReference type="PROSITE" id="PS51747">
    <property type="entry name" value="CYT_DCMP_DEAMINASES_2"/>
    <property type="match status" value="1"/>
</dbReference>
<dbReference type="EMBL" id="LGUA01000191">
    <property type="protein sequence ID" value="OAX83304.1"/>
    <property type="molecule type" value="Genomic_DNA"/>
</dbReference>
<dbReference type="AlphaFoldDB" id="A0A1B7P2P8"/>
<dbReference type="Gene3D" id="3.40.140.10">
    <property type="entry name" value="Cytidine Deaminase, domain 2"/>
    <property type="match status" value="1"/>
</dbReference>
<dbReference type="CDD" id="cd01285">
    <property type="entry name" value="nucleoside_deaminase"/>
    <property type="match status" value="1"/>
</dbReference>
<dbReference type="Pfam" id="PF00383">
    <property type="entry name" value="dCMP_cyt_deam_1"/>
    <property type="match status" value="1"/>
</dbReference>
<evidence type="ECO:0000313" key="4">
    <source>
        <dbReference type="Proteomes" id="UP000091918"/>
    </source>
</evidence>
<feature type="chain" id="PRO_5008598374" description="CMP/dCMP-type deaminase domain-containing protein" evidence="1">
    <location>
        <begin position="17"/>
        <end position="254"/>
    </location>
</feature>
<name>A0A1B7P2P8_9EURO</name>
<dbReference type="GO" id="GO:0002100">
    <property type="term" value="P:tRNA wobble adenosine to inosine editing"/>
    <property type="evidence" value="ECO:0007669"/>
    <property type="project" value="TreeGrafter"/>
</dbReference>
<protein>
    <recommendedName>
        <fullName evidence="2">CMP/dCMP-type deaminase domain-containing protein</fullName>
    </recommendedName>
</protein>
<accession>A0A1B7P2P8</accession>
<dbReference type="SUPFAM" id="SSF53927">
    <property type="entry name" value="Cytidine deaminase-like"/>
    <property type="match status" value="1"/>
</dbReference>
<dbReference type="GO" id="GO:0052717">
    <property type="term" value="F:tRNA-specific adenosine-34 deaminase activity"/>
    <property type="evidence" value="ECO:0007669"/>
    <property type="project" value="TreeGrafter"/>
</dbReference>
<dbReference type="PANTHER" id="PTHR11079">
    <property type="entry name" value="CYTOSINE DEAMINASE FAMILY MEMBER"/>
    <property type="match status" value="1"/>
</dbReference>
<keyword evidence="1" id="KW-0732">Signal</keyword>
<reference evidence="3 4" key="1">
    <citation type="submission" date="2015-07" db="EMBL/GenBank/DDBJ databases">
        <title>Emmonsia species relationships and genome sequence.</title>
        <authorList>
            <person name="Cuomo C.A."/>
            <person name="Schwartz I.S."/>
            <person name="Kenyon C."/>
            <person name="de Hoog G.S."/>
            <person name="Govender N.P."/>
            <person name="Botha A."/>
            <person name="Moreno L."/>
            <person name="de Vries M."/>
            <person name="Munoz J.F."/>
            <person name="Stielow J.B."/>
        </authorList>
    </citation>
    <scope>NUCLEOTIDE SEQUENCE [LARGE SCALE GENOMIC DNA]</scope>
    <source>
        <strain evidence="3 4">CBS 136260</strain>
    </source>
</reference>
<dbReference type="InterPro" id="IPR002125">
    <property type="entry name" value="CMP_dCMP_dom"/>
</dbReference>